<dbReference type="EMBL" id="PVZC01000011">
    <property type="protein sequence ID" value="PRX92170.1"/>
    <property type="molecule type" value="Genomic_DNA"/>
</dbReference>
<dbReference type="Proteomes" id="UP000237846">
    <property type="component" value="Unassembled WGS sequence"/>
</dbReference>
<dbReference type="InterPro" id="IPR035472">
    <property type="entry name" value="RpiR-like_SIS"/>
</dbReference>
<sequence>MADAAPDPVSEPTPGPTPDPAADPARAYGARVMELLERVGRENDAALEEAAGLLVDRLARRGGLLYAAGAGHSLIPVNDAFYRAGGLAAVRPLYHPELYPLHGALPSTRAERRSGLAAEVLDAAGITGADVLMIFSTSGANPYPVELAALGRERGVPVVAVTSRAASAAAPARAGAALGRLVDQADIVLDTLIRPGDAGYPPEAPVTGALSTLANGYLWTLLLVRVYDRAVAAGLELPLWRSANVPGGDAANAALFAAYAPRVPELGADG</sequence>
<dbReference type="NCBIfam" id="NF002805">
    <property type="entry name" value="PRK02947.1"/>
    <property type="match status" value="1"/>
</dbReference>
<evidence type="ECO:0000256" key="1">
    <source>
        <dbReference type="SAM" id="MobiDB-lite"/>
    </source>
</evidence>
<reference evidence="3 4" key="1">
    <citation type="submission" date="2018-03" db="EMBL/GenBank/DDBJ databases">
        <title>Genomic Encyclopedia of Archaeal and Bacterial Type Strains, Phase II (KMG-II): from individual species to whole genera.</title>
        <authorList>
            <person name="Goeker M."/>
        </authorList>
    </citation>
    <scope>NUCLEOTIDE SEQUENCE [LARGE SCALE GENOMIC DNA]</scope>
    <source>
        <strain evidence="3 4">DSM 45601</strain>
    </source>
</reference>
<dbReference type="InterPro" id="IPR046348">
    <property type="entry name" value="SIS_dom_sf"/>
</dbReference>
<comment type="caution">
    <text evidence="3">The sequence shown here is derived from an EMBL/GenBank/DDBJ whole genome shotgun (WGS) entry which is preliminary data.</text>
</comment>
<organism evidence="3 4">
    <name type="scientific">Allonocardiopsis opalescens</name>
    <dbReference type="NCBI Taxonomy" id="1144618"/>
    <lineage>
        <taxon>Bacteria</taxon>
        <taxon>Bacillati</taxon>
        <taxon>Actinomycetota</taxon>
        <taxon>Actinomycetes</taxon>
        <taxon>Streptosporangiales</taxon>
        <taxon>Allonocardiopsis</taxon>
    </lineage>
</organism>
<evidence type="ECO:0000259" key="2">
    <source>
        <dbReference type="PROSITE" id="PS51464"/>
    </source>
</evidence>
<dbReference type="InterPro" id="IPR001347">
    <property type="entry name" value="SIS_dom"/>
</dbReference>
<dbReference type="GO" id="GO:1901135">
    <property type="term" value="P:carbohydrate derivative metabolic process"/>
    <property type="evidence" value="ECO:0007669"/>
    <property type="project" value="InterPro"/>
</dbReference>
<evidence type="ECO:0000313" key="4">
    <source>
        <dbReference type="Proteomes" id="UP000237846"/>
    </source>
</evidence>
<name>A0A2T0PTE4_9ACTN</name>
<evidence type="ECO:0000313" key="3">
    <source>
        <dbReference type="EMBL" id="PRX92170.1"/>
    </source>
</evidence>
<dbReference type="CDD" id="cd05013">
    <property type="entry name" value="SIS_RpiR"/>
    <property type="match status" value="1"/>
</dbReference>
<dbReference type="OrthoDB" id="9805185at2"/>
<dbReference type="GO" id="GO:0097367">
    <property type="term" value="F:carbohydrate derivative binding"/>
    <property type="evidence" value="ECO:0007669"/>
    <property type="project" value="InterPro"/>
</dbReference>
<dbReference type="AlphaFoldDB" id="A0A2T0PTE4"/>
<dbReference type="Pfam" id="PF13580">
    <property type="entry name" value="SIS_2"/>
    <property type="match status" value="1"/>
</dbReference>
<gene>
    <name evidence="3" type="ORF">CLV72_11159</name>
</gene>
<proteinExistence type="predicted"/>
<keyword evidence="4" id="KW-1185">Reference proteome</keyword>
<feature type="domain" description="SIS" evidence="2">
    <location>
        <begin position="54"/>
        <end position="232"/>
    </location>
</feature>
<dbReference type="SUPFAM" id="SSF53697">
    <property type="entry name" value="SIS domain"/>
    <property type="match status" value="1"/>
</dbReference>
<dbReference type="Gene3D" id="3.40.50.10490">
    <property type="entry name" value="Glucose-6-phosphate isomerase like protein, domain 1"/>
    <property type="match status" value="1"/>
</dbReference>
<dbReference type="PROSITE" id="PS51464">
    <property type="entry name" value="SIS"/>
    <property type="match status" value="1"/>
</dbReference>
<feature type="region of interest" description="Disordered" evidence="1">
    <location>
        <begin position="1"/>
        <end position="24"/>
    </location>
</feature>
<dbReference type="RefSeq" id="WP_106253197.1">
    <property type="nucleotide sequence ID" value="NZ_PVZC01000011.1"/>
</dbReference>
<feature type="compositionally biased region" description="Pro residues" evidence="1">
    <location>
        <begin position="9"/>
        <end position="21"/>
    </location>
</feature>
<accession>A0A2T0PTE4</accession>
<protein>
    <submittedName>
        <fullName evidence="3">Putative phosphosugar-binding protein</fullName>
    </submittedName>
</protein>